<keyword evidence="1 4" id="KW-0732">Signal</keyword>
<dbReference type="EMBL" id="FNOT01000004">
    <property type="protein sequence ID" value="SDY02421.1"/>
    <property type="molecule type" value="Genomic_DNA"/>
</dbReference>
<protein>
    <submittedName>
        <fullName evidence="6">Concanavalin A-like lectin/glucanases superfamily protein</fullName>
    </submittedName>
</protein>
<keyword evidence="6" id="KW-0430">Lectin</keyword>
<proteinExistence type="predicted"/>
<feature type="domain" description="LamG-like jellyroll fold" evidence="5">
    <location>
        <begin position="416"/>
        <end position="556"/>
    </location>
</feature>
<dbReference type="RefSeq" id="WP_091154117.1">
    <property type="nucleotide sequence ID" value="NZ_FNOT01000004.1"/>
</dbReference>
<accession>A0A1H3GGL0</accession>
<dbReference type="SMART" id="SM00560">
    <property type="entry name" value="LamGL"/>
    <property type="match status" value="2"/>
</dbReference>
<evidence type="ECO:0000313" key="7">
    <source>
        <dbReference type="Proteomes" id="UP000198921"/>
    </source>
</evidence>
<sequence>MSEHHAHPGRARLRRPAARAALAGCAALLTAVLALAAPGGAWATFTASTGSTGNQLAAMAVFPDYRTAVQSSGPVVYHPFDDAYGSSTAAALAGSAGTYNGAAAPSSATATAIAAGAGGPRGAVRFPAGTHAAADTSTSITGAAVNTVALTLEAWVRTGSGGAVVSLLPEGSDPTGGRPQMYVNAAGQVCVGLTLQSPYTLQEVCGYDASDTKAWTPADQASPAWHHVAAVVDPTAPAGTVPCDSAGTQVVVYVDGAVVYDRGLCATWPQSVAGRWRVGSAPIPTDVIAATGEQEGPAPDTYTGDVDEVAVYAGALTAAEIKTHHDLGRGTVAGDYAATVKATPSLHLYWQLDGVPGAGAARTVADASTHSRAGTHRSHPDLGVGGAPTGTPTPGTAVGLSGVDDISTGAGRTTPTAFSAEVWFRSSGGTGPLASFGPTRTGSATVPDVAVHLTAGGSLAFAVRSPQRTVVSARDHRDGAWHLVTATMSSGGRMRLYVDGVLVQEDVSSTATSTLTGFWRWGGGGDYSAFATRPGAPFFTGRLDEASVYDRELSPEDVAVHWAAR</sequence>
<dbReference type="InterPro" id="IPR013320">
    <property type="entry name" value="ConA-like_dom_sf"/>
</dbReference>
<evidence type="ECO:0000259" key="5">
    <source>
        <dbReference type="SMART" id="SM00560"/>
    </source>
</evidence>
<evidence type="ECO:0000256" key="2">
    <source>
        <dbReference type="ARBA" id="ARBA00023157"/>
    </source>
</evidence>
<evidence type="ECO:0000256" key="4">
    <source>
        <dbReference type="SAM" id="SignalP"/>
    </source>
</evidence>
<dbReference type="GO" id="GO:0030246">
    <property type="term" value="F:carbohydrate binding"/>
    <property type="evidence" value="ECO:0007669"/>
    <property type="project" value="UniProtKB-KW"/>
</dbReference>
<feature type="domain" description="LamG-like jellyroll fold" evidence="5">
    <location>
        <begin position="148"/>
        <end position="319"/>
    </location>
</feature>
<dbReference type="SUPFAM" id="SSF49899">
    <property type="entry name" value="Concanavalin A-like lectins/glucanases"/>
    <property type="match status" value="2"/>
</dbReference>
<evidence type="ECO:0000256" key="1">
    <source>
        <dbReference type="ARBA" id="ARBA00022729"/>
    </source>
</evidence>
<keyword evidence="7" id="KW-1185">Reference proteome</keyword>
<dbReference type="STRING" id="1137993.SAMN05660209_01862"/>
<dbReference type="Proteomes" id="UP000198921">
    <property type="component" value="Unassembled WGS sequence"/>
</dbReference>
<dbReference type="Gene3D" id="2.60.120.200">
    <property type="match status" value="2"/>
</dbReference>
<feature type="signal peptide" evidence="4">
    <location>
        <begin position="1"/>
        <end position="36"/>
    </location>
</feature>
<gene>
    <name evidence="6" type="ORF">SAMN05660209_01862</name>
</gene>
<evidence type="ECO:0000313" key="6">
    <source>
        <dbReference type="EMBL" id="SDY02421.1"/>
    </source>
</evidence>
<dbReference type="OrthoDB" id="9802683at2"/>
<evidence type="ECO:0000256" key="3">
    <source>
        <dbReference type="SAM" id="MobiDB-lite"/>
    </source>
</evidence>
<keyword evidence="2" id="KW-1015">Disulfide bond</keyword>
<organism evidence="6 7">
    <name type="scientific">Geodermatophilus africanus</name>
    <dbReference type="NCBI Taxonomy" id="1137993"/>
    <lineage>
        <taxon>Bacteria</taxon>
        <taxon>Bacillati</taxon>
        <taxon>Actinomycetota</taxon>
        <taxon>Actinomycetes</taxon>
        <taxon>Geodermatophilales</taxon>
        <taxon>Geodermatophilaceae</taxon>
        <taxon>Geodermatophilus</taxon>
    </lineage>
</organism>
<name>A0A1H3GGL0_9ACTN</name>
<feature type="region of interest" description="Disordered" evidence="3">
    <location>
        <begin position="365"/>
        <end position="392"/>
    </location>
</feature>
<dbReference type="AlphaFoldDB" id="A0A1H3GGL0"/>
<dbReference type="Pfam" id="PF13385">
    <property type="entry name" value="Laminin_G_3"/>
    <property type="match status" value="2"/>
</dbReference>
<dbReference type="InterPro" id="IPR006558">
    <property type="entry name" value="LamG-like"/>
</dbReference>
<feature type="chain" id="PRO_5039299431" evidence="4">
    <location>
        <begin position="37"/>
        <end position="565"/>
    </location>
</feature>
<reference evidence="7" key="1">
    <citation type="submission" date="2016-10" db="EMBL/GenBank/DDBJ databases">
        <authorList>
            <person name="Varghese N."/>
            <person name="Submissions S."/>
        </authorList>
    </citation>
    <scope>NUCLEOTIDE SEQUENCE [LARGE SCALE GENOMIC DNA]</scope>
    <source>
        <strain evidence="7">DSM 45422</strain>
    </source>
</reference>